<dbReference type="Proteomes" id="UP000823941">
    <property type="component" value="Chromosome 1"/>
</dbReference>
<evidence type="ECO:0000313" key="2">
    <source>
        <dbReference type="EMBL" id="KAG7313491.1"/>
    </source>
</evidence>
<evidence type="ECO:0000313" key="3">
    <source>
        <dbReference type="Proteomes" id="UP000823941"/>
    </source>
</evidence>
<feature type="compositionally biased region" description="Low complexity" evidence="1">
    <location>
        <begin position="23"/>
        <end position="36"/>
    </location>
</feature>
<sequence length="71" mass="8049">MKLIARSPTIEARLVRNNVVVRGGSSRSQGEVVRARAPPRHPARRSIQTYKYTHRRAAALHAGMDEKQCRE</sequence>
<name>A0ABQ7R880_PLUXY</name>
<feature type="region of interest" description="Disordered" evidence="1">
    <location>
        <begin position="23"/>
        <end position="42"/>
    </location>
</feature>
<proteinExistence type="predicted"/>
<keyword evidence="3" id="KW-1185">Reference proteome</keyword>
<protein>
    <submittedName>
        <fullName evidence="2">Uncharacterized protein</fullName>
    </submittedName>
</protein>
<accession>A0ABQ7R880</accession>
<organism evidence="2 3">
    <name type="scientific">Plutella xylostella</name>
    <name type="common">Diamondback moth</name>
    <name type="synonym">Plutella maculipennis</name>
    <dbReference type="NCBI Taxonomy" id="51655"/>
    <lineage>
        <taxon>Eukaryota</taxon>
        <taxon>Metazoa</taxon>
        <taxon>Ecdysozoa</taxon>
        <taxon>Arthropoda</taxon>
        <taxon>Hexapoda</taxon>
        <taxon>Insecta</taxon>
        <taxon>Pterygota</taxon>
        <taxon>Neoptera</taxon>
        <taxon>Endopterygota</taxon>
        <taxon>Lepidoptera</taxon>
        <taxon>Glossata</taxon>
        <taxon>Ditrysia</taxon>
        <taxon>Yponomeutoidea</taxon>
        <taxon>Plutellidae</taxon>
        <taxon>Plutella</taxon>
    </lineage>
</organism>
<dbReference type="EMBL" id="JAHIBW010000001">
    <property type="protein sequence ID" value="KAG7313491.1"/>
    <property type="molecule type" value="Genomic_DNA"/>
</dbReference>
<reference evidence="2 3" key="1">
    <citation type="submission" date="2021-06" db="EMBL/GenBank/DDBJ databases">
        <title>A haploid diamondback moth (Plutella xylostella L.) genome assembly resolves 31 chromosomes and identifies a diamide resistance mutation.</title>
        <authorList>
            <person name="Ward C.M."/>
            <person name="Perry K.D."/>
            <person name="Baker G."/>
            <person name="Powis K."/>
            <person name="Heckel D.G."/>
            <person name="Baxter S.W."/>
        </authorList>
    </citation>
    <scope>NUCLEOTIDE SEQUENCE [LARGE SCALE GENOMIC DNA]</scope>
    <source>
        <strain evidence="2 3">LV</strain>
        <tissue evidence="2">Single pupa</tissue>
    </source>
</reference>
<gene>
    <name evidence="2" type="ORF">JYU34_000626</name>
</gene>
<evidence type="ECO:0000256" key="1">
    <source>
        <dbReference type="SAM" id="MobiDB-lite"/>
    </source>
</evidence>
<comment type="caution">
    <text evidence="2">The sequence shown here is derived from an EMBL/GenBank/DDBJ whole genome shotgun (WGS) entry which is preliminary data.</text>
</comment>